<dbReference type="EMBL" id="JBHSOE010000055">
    <property type="protein sequence ID" value="MFC5658989.1"/>
    <property type="molecule type" value="Genomic_DNA"/>
</dbReference>
<evidence type="ECO:0000313" key="2">
    <source>
        <dbReference type="Proteomes" id="UP001596065"/>
    </source>
</evidence>
<keyword evidence="2" id="KW-1185">Reference proteome</keyword>
<accession>A0ABW0WPX3</accession>
<reference evidence="2" key="1">
    <citation type="journal article" date="2019" name="Int. J. Syst. Evol. Microbiol.">
        <title>The Global Catalogue of Microorganisms (GCM) 10K type strain sequencing project: providing services to taxonomists for standard genome sequencing and annotation.</title>
        <authorList>
            <consortium name="The Broad Institute Genomics Platform"/>
            <consortium name="The Broad Institute Genome Sequencing Center for Infectious Disease"/>
            <person name="Wu L."/>
            <person name="Ma J."/>
        </authorList>
    </citation>
    <scope>NUCLEOTIDE SEQUENCE [LARGE SCALE GENOMIC DNA]</scope>
    <source>
        <strain evidence="2">KCTC 5701</strain>
    </source>
</reference>
<comment type="caution">
    <text evidence="1">The sequence shown here is derived from an EMBL/GenBank/DDBJ whole genome shotgun (WGS) entry which is preliminary data.</text>
</comment>
<proteinExistence type="predicted"/>
<dbReference type="RefSeq" id="WP_382466906.1">
    <property type="nucleotide sequence ID" value="NZ_JBHSOE010000055.1"/>
</dbReference>
<protein>
    <submittedName>
        <fullName evidence="1">Uncharacterized protein</fullName>
    </submittedName>
</protein>
<dbReference type="Proteomes" id="UP001596065">
    <property type="component" value="Unassembled WGS sequence"/>
</dbReference>
<organism evidence="1 2">
    <name type="scientific">Streptomyces nogalater</name>
    <dbReference type="NCBI Taxonomy" id="38314"/>
    <lineage>
        <taxon>Bacteria</taxon>
        <taxon>Bacillati</taxon>
        <taxon>Actinomycetota</taxon>
        <taxon>Actinomycetes</taxon>
        <taxon>Kitasatosporales</taxon>
        <taxon>Streptomycetaceae</taxon>
        <taxon>Streptomyces</taxon>
    </lineage>
</organism>
<name>A0ABW0WPX3_STRNO</name>
<evidence type="ECO:0000313" key="1">
    <source>
        <dbReference type="EMBL" id="MFC5658989.1"/>
    </source>
</evidence>
<gene>
    <name evidence="1" type="ORF">ACFP3J_26395</name>
</gene>
<sequence length="78" mass="8652">MVVLVELRVAHAQAKKHTIPHLRRQRVVCRREGAGAGCSLFATVPFDAEVRRSRETGSWSGFVGDILAAVTTYETKTR</sequence>